<keyword evidence="2" id="KW-1185">Reference proteome</keyword>
<name>A0ACC2K9T0_PERAE</name>
<gene>
    <name evidence="1" type="ORF">MRB53_014037</name>
</gene>
<dbReference type="EMBL" id="CM056812">
    <property type="protein sequence ID" value="KAJ8617851.1"/>
    <property type="molecule type" value="Genomic_DNA"/>
</dbReference>
<proteinExistence type="predicted"/>
<sequence length="449" mass="50122">MEGIKAPIFSFSILTFIYFLAVSSICTLASSQTDTLSRNEKIGIGQTLVSSNKVFQLGFFTPGNSQNRYFGIFSEDYTVWVADRENPLSANSATLTIQDDGNLAVITGGGYIFWSTDVSIASNTTTAVLLDTGNLVLKEGNPRDSGRYIWQSFDHPTHALLPGMKVGINLRTKQTQTLKSWKNDNDPTPGNFEFGIDVDGLKQFFIYRRSIPHVRAVFWNGSAYDDTSRWFGHSFEFNYSVADSETEVYFTISHSSSAIHMLVMTPEGFLSYVKNQSSYISTRGWIGESDVCSVPGGCGEYSTCNVNNRPVCKCLPGFEKDEYNKCIRKTGVKCSGDDGLLVLKRVEMSEPPTYYTATEDEGECRERCLSSRCDCKAYAFFSNQRMFFNNKSRCTIWEDELKVIHEEEHTQEELVVGIPVAASDLIAGTLSSTFMLLNYNCHSFGLNVG</sequence>
<evidence type="ECO:0000313" key="1">
    <source>
        <dbReference type="EMBL" id="KAJ8617851.1"/>
    </source>
</evidence>
<evidence type="ECO:0000313" key="2">
    <source>
        <dbReference type="Proteomes" id="UP001234297"/>
    </source>
</evidence>
<accession>A0ACC2K9T0</accession>
<comment type="caution">
    <text evidence="1">The sequence shown here is derived from an EMBL/GenBank/DDBJ whole genome shotgun (WGS) entry which is preliminary data.</text>
</comment>
<organism evidence="1 2">
    <name type="scientific">Persea americana</name>
    <name type="common">Avocado</name>
    <dbReference type="NCBI Taxonomy" id="3435"/>
    <lineage>
        <taxon>Eukaryota</taxon>
        <taxon>Viridiplantae</taxon>
        <taxon>Streptophyta</taxon>
        <taxon>Embryophyta</taxon>
        <taxon>Tracheophyta</taxon>
        <taxon>Spermatophyta</taxon>
        <taxon>Magnoliopsida</taxon>
        <taxon>Magnoliidae</taxon>
        <taxon>Laurales</taxon>
        <taxon>Lauraceae</taxon>
        <taxon>Persea</taxon>
    </lineage>
</organism>
<dbReference type="Proteomes" id="UP001234297">
    <property type="component" value="Chromosome 4"/>
</dbReference>
<protein>
    <submittedName>
        <fullName evidence="1">Uncharacterized protein</fullName>
    </submittedName>
</protein>
<reference evidence="1 2" key="1">
    <citation type="journal article" date="2022" name="Hortic Res">
        <title>A haplotype resolved chromosomal level avocado genome allows analysis of novel avocado genes.</title>
        <authorList>
            <person name="Nath O."/>
            <person name="Fletcher S.J."/>
            <person name="Hayward A."/>
            <person name="Shaw L.M."/>
            <person name="Masouleh A.K."/>
            <person name="Furtado A."/>
            <person name="Henry R.J."/>
            <person name="Mitter N."/>
        </authorList>
    </citation>
    <scope>NUCLEOTIDE SEQUENCE [LARGE SCALE GENOMIC DNA]</scope>
    <source>
        <strain evidence="2">cv. Hass</strain>
    </source>
</reference>